<accession>A0ABN7VXE1</accession>
<evidence type="ECO:0000313" key="2">
    <source>
        <dbReference type="Proteomes" id="UP000789901"/>
    </source>
</evidence>
<dbReference type="Proteomes" id="UP000789901">
    <property type="component" value="Unassembled WGS sequence"/>
</dbReference>
<dbReference type="EMBL" id="CAJVQB010024630">
    <property type="protein sequence ID" value="CAG8804573.1"/>
    <property type="molecule type" value="Genomic_DNA"/>
</dbReference>
<organism evidence="1 2">
    <name type="scientific">Gigaspora margarita</name>
    <dbReference type="NCBI Taxonomy" id="4874"/>
    <lineage>
        <taxon>Eukaryota</taxon>
        <taxon>Fungi</taxon>
        <taxon>Fungi incertae sedis</taxon>
        <taxon>Mucoromycota</taxon>
        <taxon>Glomeromycotina</taxon>
        <taxon>Glomeromycetes</taxon>
        <taxon>Diversisporales</taxon>
        <taxon>Gigasporaceae</taxon>
        <taxon>Gigaspora</taxon>
    </lineage>
</organism>
<proteinExistence type="predicted"/>
<name>A0ABN7VXE1_GIGMA</name>
<keyword evidence="2" id="KW-1185">Reference proteome</keyword>
<evidence type="ECO:0000313" key="1">
    <source>
        <dbReference type="EMBL" id="CAG8804573.1"/>
    </source>
</evidence>
<reference evidence="1 2" key="1">
    <citation type="submission" date="2021-06" db="EMBL/GenBank/DDBJ databases">
        <authorList>
            <person name="Kallberg Y."/>
            <person name="Tangrot J."/>
            <person name="Rosling A."/>
        </authorList>
    </citation>
    <scope>NUCLEOTIDE SEQUENCE [LARGE SCALE GENOMIC DNA]</scope>
    <source>
        <strain evidence="1 2">120-4 pot B 10/14</strain>
    </source>
</reference>
<sequence length="46" mass="5538">MVFRPVLKEIKIECSLKEFIKQLLTIATKAEWIFNQGTHDEIYQKR</sequence>
<comment type="caution">
    <text evidence="1">The sequence shown here is derived from an EMBL/GenBank/DDBJ whole genome shotgun (WGS) entry which is preliminary data.</text>
</comment>
<protein>
    <submittedName>
        <fullName evidence="1">34679_t:CDS:1</fullName>
    </submittedName>
</protein>
<feature type="non-terminal residue" evidence="1">
    <location>
        <position position="46"/>
    </location>
</feature>
<gene>
    <name evidence="1" type="ORF">GMARGA_LOCUS23896</name>
</gene>